<dbReference type="GeneID" id="140035707"/>
<name>A0ABM4WMZ5_COFAR</name>
<evidence type="ECO:0000259" key="6">
    <source>
        <dbReference type="PROSITE" id="PS50808"/>
    </source>
</evidence>
<keyword evidence="7" id="KW-1185">Reference proteome</keyword>
<feature type="compositionally biased region" description="Low complexity" evidence="5">
    <location>
        <begin position="405"/>
        <end position="422"/>
    </location>
</feature>
<evidence type="ECO:0000256" key="2">
    <source>
        <dbReference type="ARBA" id="ARBA00022771"/>
    </source>
</evidence>
<organism evidence="7 8">
    <name type="scientific">Coffea arabica</name>
    <name type="common">Arabian coffee</name>
    <dbReference type="NCBI Taxonomy" id="13443"/>
    <lineage>
        <taxon>Eukaryota</taxon>
        <taxon>Viridiplantae</taxon>
        <taxon>Streptophyta</taxon>
        <taxon>Embryophyta</taxon>
        <taxon>Tracheophyta</taxon>
        <taxon>Spermatophyta</taxon>
        <taxon>Magnoliopsida</taxon>
        <taxon>eudicotyledons</taxon>
        <taxon>Gunneridae</taxon>
        <taxon>Pentapetalae</taxon>
        <taxon>asterids</taxon>
        <taxon>lamiids</taxon>
        <taxon>Gentianales</taxon>
        <taxon>Rubiaceae</taxon>
        <taxon>Ixoroideae</taxon>
        <taxon>Gardenieae complex</taxon>
        <taxon>Bertiereae - Coffeeae clade</taxon>
        <taxon>Coffeeae</taxon>
        <taxon>Coffea</taxon>
    </lineage>
</organism>
<keyword evidence="3" id="KW-0862">Zinc</keyword>
<evidence type="ECO:0000256" key="1">
    <source>
        <dbReference type="ARBA" id="ARBA00022723"/>
    </source>
</evidence>
<dbReference type="PANTHER" id="PTHR32166">
    <property type="entry name" value="OSJNBA0013A04.12 PROTEIN"/>
    <property type="match status" value="1"/>
</dbReference>
<dbReference type="PROSITE" id="PS50808">
    <property type="entry name" value="ZF_BED"/>
    <property type="match status" value="1"/>
</dbReference>
<dbReference type="InterPro" id="IPR007021">
    <property type="entry name" value="DUF659"/>
</dbReference>
<dbReference type="SUPFAM" id="SSF53098">
    <property type="entry name" value="Ribonuclease H-like"/>
    <property type="match status" value="1"/>
</dbReference>
<evidence type="ECO:0000256" key="5">
    <source>
        <dbReference type="SAM" id="MobiDB-lite"/>
    </source>
</evidence>
<sequence>MTSKDIGWDHGKPVDGNRKIMRCNYCGKIMHGGITRLKEHVGHVMGQVEPCPRASSEVRDLMKMHLKVADNPYYQLMIDEIVKAGSGIKGPSAYQIGNEYLDKEFEELEKYFGDIYDKFSTFGCTLMCDGWSTRTEHPIINFMVYCDRHMIYHSLVDCTNIKKTAEYIFKLMDVEIEVVGEKNVVQVVTDSESSMKAAGQLLMTKRKNLFWSPCAAHCIDLMLEDIGKMDNVKETITQGKKITKLKRMCTSNERAEFNNTTKRKVEAIKVAELILSEKFWEKVRNVCAIMEPLVKVLKTIDQDNKPILPIIYEAMDRAKMAIQKLIKIFANKKGGFGSAIAARTLPKSLPDNLDWLDKGIHQTESESSEYQEHDSDGFGDTLSQYITKRNKKGLAASSSRKQKNKTNQTSKQTVPSSSNKSDSSNDDDDNGDGGNNCFRHSSYNEDSQQARGMSWAQGQDNYYANQDTDHGYRPGIEAQR</sequence>
<accession>A0ABM4WMZ5</accession>
<feature type="compositionally biased region" description="Polar residues" evidence="5">
    <location>
        <begin position="438"/>
        <end position="466"/>
    </location>
</feature>
<dbReference type="Pfam" id="PF02892">
    <property type="entry name" value="zf-BED"/>
    <property type="match status" value="1"/>
</dbReference>
<keyword evidence="1" id="KW-0479">Metal-binding</keyword>
<evidence type="ECO:0000313" key="8">
    <source>
        <dbReference type="RefSeq" id="XP_071933143.1"/>
    </source>
</evidence>
<feature type="domain" description="BED-type" evidence="6">
    <location>
        <begin position="2"/>
        <end position="58"/>
    </location>
</feature>
<reference evidence="8" key="1">
    <citation type="submission" date="2025-08" db="UniProtKB">
        <authorList>
            <consortium name="RefSeq"/>
        </authorList>
    </citation>
    <scope>IDENTIFICATION</scope>
    <source>
        <tissue evidence="8">Leaves</tissue>
    </source>
</reference>
<evidence type="ECO:0000256" key="4">
    <source>
        <dbReference type="PROSITE-ProRule" id="PRU00027"/>
    </source>
</evidence>
<feature type="region of interest" description="Disordered" evidence="5">
    <location>
        <begin position="390"/>
        <end position="480"/>
    </location>
</feature>
<dbReference type="PANTHER" id="PTHR32166:SF105">
    <property type="entry name" value="HAT DIMERIZATION DOMAIN-CONTAINING PROTEIN"/>
    <property type="match status" value="1"/>
</dbReference>
<dbReference type="Pfam" id="PF04937">
    <property type="entry name" value="DUF659"/>
    <property type="match status" value="1"/>
</dbReference>
<keyword evidence="2 4" id="KW-0863">Zinc-finger</keyword>
<dbReference type="InterPro" id="IPR003656">
    <property type="entry name" value="Znf_BED"/>
</dbReference>
<evidence type="ECO:0000313" key="7">
    <source>
        <dbReference type="Proteomes" id="UP001652660"/>
    </source>
</evidence>
<dbReference type="Proteomes" id="UP001652660">
    <property type="component" value="Chromosome 2c"/>
</dbReference>
<proteinExistence type="predicted"/>
<dbReference type="InterPro" id="IPR012337">
    <property type="entry name" value="RNaseH-like_sf"/>
</dbReference>
<dbReference type="RefSeq" id="XP_071933143.1">
    <property type="nucleotide sequence ID" value="XM_072077042.1"/>
</dbReference>
<gene>
    <name evidence="8" type="primary">LOC140035707</name>
</gene>
<evidence type="ECO:0000256" key="3">
    <source>
        <dbReference type="ARBA" id="ARBA00022833"/>
    </source>
</evidence>
<protein>
    <recommendedName>
        <fullName evidence="6">BED-type domain-containing protein</fullName>
    </recommendedName>
</protein>